<keyword evidence="1" id="KW-1133">Transmembrane helix</keyword>
<dbReference type="InterPro" id="IPR029787">
    <property type="entry name" value="Nucleotide_cyclase"/>
</dbReference>
<dbReference type="CDD" id="cd01949">
    <property type="entry name" value="GGDEF"/>
    <property type="match status" value="1"/>
</dbReference>
<evidence type="ECO:0000259" key="3">
    <source>
        <dbReference type="PROSITE" id="PS50113"/>
    </source>
</evidence>
<evidence type="ECO:0000313" key="5">
    <source>
        <dbReference type="EMBL" id="MBP0047491.1"/>
    </source>
</evidence>
<dbReference type="SMART" id="SM00267">
    <property type="entry name" value="GGDEF"/>
    <property type="match status" value="1"/>
</dbReference>
<dbReference type="NCBIfam" id="TIGR00254">
    <property type="entry name" value="GGDEF"/>
    <property type="match status" value="1"/>
</dbReference>
<dbReference type="SMART" id="SM00091">
    <property type="entry name" value="PAS"/>
    <property type="match status" value="2"/>
</dbReference>
<dbReference type="InterPro" id="IPR043128">
    <property type="entry name" value="Rev_trsase/Diguanyl_cyclase"/>
</dbReference>
<dbReference type="InterPro" id="IPR035965">
    <property type="entry name" value="PAS-like_dom_sf"/>
</dbReference>
<dbReference type="PROSITE" id="PS50113">
    <property type="entry name" value="PAC"/>
    <property type="match status" value="2"/>
</dbReference>
<protein>
    <submittedName>
        <fullName evidence="5">Diguanylate cyclase</fullName>
    </submittedName>
</protein>
<keyword evidence="1" id="KW-0472">Membrane</keyword>
<organism evidence="5 6">
    <name type="scientific">Marinobacterium alkalitolerans</name>
    <dbReference type="NCBI Taxonomy" id="1542925"/>
    <lineage>
        <taxon>Bacteria</taxon>
        <taxon>Pseudomonadati</taxon>
        <taxon>Pseudomonadota</taxon>
        <taxon>Gammaproteobacteria</taxon>
        <taxon>Oceanospirillales</taxon>
        <taxon>Oceanospirillaceae</taxon>
        <taxon>Marinobacterium</taxon>
    </lineage>
</organism>
<gene>
    <name evidence="5" type="ORF">H9C73_01985</name>
</gene>
<evidence type="ECO:0000256" key="1">
    <source>
        <dbReference type="SAM" id="Phobius"/>
    </source>
</evidence>
<proteinExistence type="predicted"/>
<feature type="domain" description="PAC" evidence="3">
    <location>
        <begin position="452"/>
        <end position="504"/>
    </location>
</feature>
<feature type="domain" description="PAS" evidence="2">
    <location>
        <begin position="379"/>
        <end position="425"/>
    </location>
</feature>
<dbReference type="RefSeq" id="WP_209286105.1">
    <property type="nucleotide sequence ID" value="NZ_JACVEW010000002.1"/>
</dbReference>
<dbReference type="Gene3D" id="3.30.450.20">
    <property type="entry name" value="PAS domain"/>
    <property type="match status" value="2"/>
</dbReference>
<dbReference type="Gene3D" id="3.30.70.270">
    <property type="match status" value="1"/>
</dbReference>
<reference evidence="5 6" key="1">
    <citation type="submission" date="2020-09" db="EMBL/GenBank/DDBJ databases">
        <authorList>
            <person name="Tanuku N.R.S."/>
        </authorList>
    </citation>
    <scope>NUCLEOTIDE SEQUENCE [LARGE SCALE GENOMIC DNA]</scope>
    <source>
        <strain evidence="5 6">AK62</strain>
    </source>
</reference>
<dbReference type="CDD" id="cd00130">
    <property type="entry name" value="PAS"/>
    <property type="match status" value="2"/>
</dbReference>
<feature type="domain" description="GGDEF" evidence="4">
    <location>
        <begin position="536"/>
        <end position="669"/>
    </location>
</feature>
<dbReference type="InterPro" id="IPR001610">
    <property type="entry name" value="PAC"/>
</dbReference>
<dbReference type="PROSITE" id="PS50887">
    <property type="entry name" value="GGDEF"/>
    <property type="match status" value="1"/>
</dbReference>
<name>A0ABS3Z7A4_9GAMM</name>
<dbReference type="InterPro" id="IPR000700">
    <property type="entry name" value="PAS-assoc_C"/>
</dbReference>
<comment type="caution">
    <text evidence="5">The sequence shown here is derived from an EMBL/GenBank/DDBJ whole genome shotgun (WGS) entry which is preliminary data.</text>
</comment>
<evidence type="ECO:0000259" key="2">
    <source>
        <dbReference type="PROSITE" id="PS50112"/>
    </source>
</evidence>
<dbReference type="InterPro" id="IPR052163">
    <property type="entry name" value="DGC-Regulatory_Protein"/>
</dbReference>
<sequence>MTDRHQRQPSLQGRIILLALLSILLVVPVHGTLSFLEQKQLLLADMKQQADESLASLSKNTAPLMASYAIAEYQKLVSTEAALGQYIAILVDDFQMARILGQPRYVSGSILMPDTGITPYNPADTVQQAQLTAQPYLLFERTLESDGQPLGRISIYMPQTAVEEKLNEILYDSLRSSLLLAITLVALLGLFVRYQIVSPLKDFLASLSERDAEGIPVNPLPGFKYREFSSLSETLNRMIGLIRASRAEIKQEGDRLLAVIEGTNVGTWEWNIQTGETVFNERWAEIVGYTLEELQPTTIDTWARLTHPDDLAESEKQLQRHFAGETDFYQCEARMKHKDGHWVWVLDRGKLSKTTPTGEPLMMYGTHQDITRQKETELRLSLAARVFEHVNDGVMITDTRGVIQNVNAAFSALTGFEPSEVTGRNASILSSGRHDCDFYRAMWSHLLNEGNWDGEVWNRHKAGDTYPVHLKISAIKGQNGATESYVAILSDISDFKAHEQKLEHLARFDLLTGLPNRLTMYDRLNQAMMQAREYDALLAVLFLDLDGFKEVNDSLGHEAGDQLLIHLSRRMHHAVRDTDTVARIGGDEFVILLPDLQNRDAGITIIERLLNATASPLRIHNTEVSVSASIGASFYDHHRAADAEDLLREADQLMYEAKQKGKNRYQLPG</sequence>
<feature type="transmembrane region" description="Helical" evidence="1">
    <location>
        <begin position="178"/>
        <end position="196"/>
    </location>
</feature>
<dbReference type="PROSITE" id="PS50112">
    <property type="entry name" value="PAS"/>
    <property type="match status" value="2"/>
</dbReference>
<dbReference type="Pfam" id="PF00990">
    <property type="entry name" value="GGDEF"/>
    <property type="match status" value="1"/>
</dbReference>
<dbReference type="SUPFAM" id="SSF55073">
    <property type="entry name" value="Nucleotide cyclase"/>
    <property type="match status" value="1"/>
</dbReference>
<dbReference type="Proteomes" id="UP000810171">
    <property type="component" value="Unassembled WGS sequence"/>
</dbReference>
<dbReference type="SMART" id="SM00086">
    <property type="entry name" value="PAC"/>
    <property type="match status" value="2"/>
</dbReference>
<dbReference type="Pfam" id="PF08447">
    <property type="entry name" value="PAS_3"/>
    <property type="match status" value="1"/>
</dbReference>
<dbReference type="PANTHER" id="PTHR46663">
    <property type="entry name" value="DIGUANYLATE CYCLASE DGCT-RELATED"/>
    <property type="match status" value="1"/>
</dbReference>
<feature type="transmembrane region" description="Helical" evidence="1">
    <location>
        <begin position="15"/>
        <end position="36"/>
    </location>
</feature>
<dbReference type="Pfam" id="PF13426">
    <property type="entry name" value="PAS_9"/>
    <property type="match status" value="1"/>
</dbReference>
<dbReference type="PANTHER" id="PTHR46663:SF3">
    <property type="entry name" value="SLL0267 PROTEIN"/>
    <property type="match status" value="1"/>
</dbReference>
<keyword evidence="1" id="KW-0812">Transmembrane</keyword>
<dbReference type="InterPro" id="IPR000014">
    <property type="entry name" value="PAS"/>
</dbReference>
<dbReference type="EMBL" id="JACVEW010000002">
    <property type="protein sequence ID" value="MBP0047491.1"/>
    <property type="molecule type" value="Genomic_DNA"/>
</dbReference>
<dbReference type="InterPro" id="IPR013655">
    <property type="entry name" value="PAS_fold_3"/>
</dbReference>
<dbReference type="SUPFAM" id="SSF55785">
    <property type="entry name" value="PYP-like sensor domain (PAS domain)"/>
    <property type="match status" value="2"/>
</dbReference>
<evidence type="ECO:0000259" key="4">
    <source>
        <dbReference type="PROSITE" id="PS50887"/>
    </source>
</evidence>
<feature type="domain" description="PAC" evidence="3">
    <location>
        <begin position="329"/>
        <end position="382"/>
    </location>
</feature>
<dbReference type="NCBIfam" id="TIGR00229">
    <property type="entry name" value="sensory_box"/>
    <property type="match status" value="2"/>
</dbReference>
<keyword evidence="6" id="KW-1185">Reference proteome</keyword>
<dbReference type="InterPro" id="IPR000160">
    <property type="entry name" value="GGDEF_dom"/>
</dbReference>
<feature type="domain" description="PAS" evidence="2">
    <location>
        <begin position="252"/>
        <end position="325"/>
    </location>
</feature>
<accession>A0ABS3Z7A4</accession>
<evidence type="ECO:0000313" key="6">
    <source>
        <dbReference type="Proteomes" id="UP000810171"/>
    </source>
</evidence>